<sequence length="125" mass="14207">MSSNGSFSVRSILSGPFGASRAPVREALFKLCNENILRSIPRTGYQIIQLNMKDINDAIRTRVILEIGRVKKLLSNVTPDIIQQLEEWWKNNTDFHVRISSCAGNTLLKKMKSNSFQLLQKTLSR</sequence>
<dbReference type="Proteomes" id="UP000230821">
    <property type="component" value="Unassembled WGS sequence"/>
</dbReference>
<evidence type="ECO:0000313" key="5">
    <source>
        <dbReference type="Proteomes" id="UP000230821"/>
    </source>
</evidence>
<name>A0A2G6KKE1_9BACT</name>
<proteinExistence type="predicted"/>
<gene>
    <name evidence="4" type="ORF">CSA56_01265</name>
</gene>
<evidence type="ECO:0000256" key="2">
    <source>
        <dbReference type="ARBA" id="ARBA00023125"/>
    </source>
</evidence>
<evidence type="ECO:0000313" key="4">
    <source>
        <dbReference type="EMBL" id="PIE36138.1"/>
    </source>
</evidence>
<dbReference type="AlphaFoldDB" id="A0A2G6KKE1"/>
<dbReference type="SUPFAM" id="SSF48008">
    <property type="entry name" value="GntR ligand-binding domain-like"/>
    <property type="match status" value="1"/>
</dbReference>
<dbReference type="SUPFAM" id="SSF46785">
    <property type="entry name" value="Winged helix' DNA-binding domain"/>
    <property type="match status" value="1"/>
</dbReference>
<comment type="caution">
    <text evidence="4">The sequence shown here is derived from an EMBL/GenBank/DDBJ whole genome shotgun (WGS) entry which is preliminary data.</text>
</comment>
<dbReference type="PANTHER" id="PTHR43537">
    <property type="entry name" value="TRANSCRIPTIONAL REGULATOR, GNTR FAMILY"/>
    <property type="match status" value="1"/>
</dbReference>
<dbReference type="GO" id="GO:0003677">
    <property type="term" value="F:DNA binding"/>
    <property type="evidence" value="ECO:0007669"/>
    <property type="project" value="UniProtKB-KW"/>
</dbReference>
<evidence type="ECO:0000256" key="3">
    <source>
        <dbReference type="ARBA" id="ARBA00023163"/>
    </source>
</evidence>
<dbReference type="InterPro" id="IPR008920">
    <property type="entry name" value="TF_FadR/GntR_C"/>
</dbReference>
<dbReference type="InterPro" id="IPR036388">
    <property type="entry name" value="WH-like_DNA-bd_sf"/>
</dbReference>
<dbReference type="EMBL" id="PDSK01000024">
    <property type="protein sequence ID" value="PIE36138.1"/>
    <property type="molecule type" value="Genomic_DNA"/>
</dbReference>
<accession>A0A2G6KKE1</accession>
<keyword evidence="2" id="KW-0238">DNA-binding</keyword>
<dbReference type="PANTHER" id="PTHR43537:SF24">
    <property type="entry name" value="GLUCONATE OPERON TRANSCRIPTIONAL REPRESSOR"/>
    <property type="match status" value="1"/>
</dbReference>
<reference evidence="4 5" key="1">
    <citation type="submission" date="2017-10" db="EMBL/GenBank/DDBJ databases">
        <title>Novel microbial diversity and functional potential in the marine mammal oral microbiome.</title>
        <authorList>
            <person name="Dudek N.K."/>
            <person name="Sun C.L."/>
            <person name="Burstein D."/>
            <person name="Kantor R.S."/>
            <person name="Aliaga Goltsman D.S."/>
            <person name="Bik E.M."/>
            <person name="Thomas B.C."/>
            <person name="Banfield J.F."/>
            <person name="Relman D.A."/>
        </authorList>
    </citation>
    <scope>NUCLEOTIDE SEQUENCE [LARGE SCALE GENOMIC DNA]</scope>
    <source>
        <strain evidence="4">DOLJORAL78_47_16</strain>
    </source>
</reference>
<protein>
    <recommendedName>
        <fullName evidence="6">HTH gntR-type domain-containing protein</fullName>
    </recommendedName>
</protein>
<dbReference type="Gene3D" id="1.10.10.10">
    <property type="entry name" value="Winged helix-like DNA-binding domain superfamily/Winged helix DNA-binding domain"/>
    <property type="match status" value="1"/>
</dbReference>
<evidence type="ECO:0000256" key="1">
    <source>
        <dbReference type="ARBA" id="ARBA00023015"/>
    </source>
</evidence>
<evidence type="ECO:0008006" key="6">
    <source>
        <dbReference type="Google" id="ProtNLM"/>
    </source>
</evidence>
<keyword evidence="3" id="KW-0804">Transcription</keyword>
<dbReference type="InterPro" id="IPR036390">
    <property type="entry name" value="WH_DNA-bd_sf"/>
</dbReference>
<organism evidence="4 5">
    <name type="scientific">candidate division KSB3 bacterium</name>
    <dbReference type="NCBI Taxonomy" id="2044937"/>
    <lineage>
        <taxon>Bacteria</taxon>
        <taxon>candidate division KSB3</taxon>
    </lineage>
</organism>
<keyword evidence="1" id="KW-0805">Transcription regulation</keyword>